<dbReference type="Pfam" id="PF01544">
    <property type="entry name" value="CorA"/>
    <property type="match status" value="1"/>
</dbReference>
<evidence type="ECO:0000256" key="2">
    <source>
        <dbReference type="ARBA" id="ARBA00009765"/>
    </source>
</evidence>
<feature type="coiled-coil region" evidence="11">
    <location>
        <begin position="242"/>
        <end position="269"/>
    </location>
</feature>
<evidence type="ECO:0000256" key="9">
    <source>
        <dbReference type="ARBA" id="ARBA00023065"/>
    </source>
</evidence>
<dbReference type="InterPro" id="IPR045861">
    <property type="entry name" value="CorA_cytoplasmic_dom"/>
</dbReference>
<evidence type="ECO:0000256" key="8">
    <source>
        <dbReference type="ARBA" id="ARBA00022989"/>
    </source>
</evidence>
<comment type="caution">
    <text evidence="13">The sequence shown here is derived from an EMBL/GenBank/DDBJ whole genome shotgun (WGS) entry which is preliminary data.</text>
</comment>
<organism evidence="13 14">
    <name type="scientific">Roseateles oligotrophus</name>
    <dbReference type="NCBI Taxonomy" id="1769250"/>
    <lineage>
        <taxon>Bacteria</taxon>
        <taxon>Pseudomonadati</taxon>
        <taxon>Pseudomonadota</taxon>
        <taxon>Betaproteobacteria</taxon>
        <taxon>Burkholderiales</taxon>
        <taxon>Sphaerotilaceae</taxon>
        <taxon>Roseateles</taxon>
    </lineage>
</organism>
<comment type="similarity">
    <text evidence="2">Belongs to the CorA metal ion transporter (MIT) (TC 1.A.35) family.</text>
</comment>
<keyword evidence="6 12" id="KW-0812">Transmembrane</keyword>
<dbReference type="Gene3D" id="3.30.460.20">
    <property type="entry name" value="CorA soluble domain-like"/>
    <property type="match status" value="1"/>
</dbReference>
<dbReference type="PANTHER" id="PTHR46494">
    <property type="entry name" value="CORA FAMILY METAL ION TRANSPORTER (EUROFUNG)"/>
    <property type="match status" value="1"/>
</dbReference>
<dbReference type="GO" id="GO:0000287">
    <property type="term" value="F:magnesium ion binding"/>
    <property type="evidence" value="ECO:0007669"/>
    <property type="project" value="TreeGrafter"/>
</dbReference>
<evidence type="ECO:0000256" key="3">
    <source>
        <dbReference type="ARBA" id="ARBA00022448"/>
    </source>
</evidence>
<dbReference type="SUPFAM" id="SSF144083">
    <property type="entry name" value="Magnesium transport protein CorA, transmembrane region"/>
    <property type="match status" value="1"/>
</dbReference>
<evidence type="ECO:0000256" key="7">
    <source>
        <dbReference type="ARBA" id="ARBA00022833"/>
    </source>
</evidence>
<keyword evidence="9" id="KW-0406">Ion transport</keyword>
<keyword evidence="8 12" id="KW-1133">Transmembrane helix</keyword>
<evidence type="ECO:0000256" key="4">
    <source>
        <dbReference type="ARBA" id="ARBA00022475"/>
    </source>
</evidence>
<keyword evidence="7" id="KW-0862">Zinc</keyword>
<proteinExistence type="inferred from homology"/>
<dbReference type="AlphaFoldDB" id="A0A840LC53"/>
<dbReference type="EMBL" id="JACHLP010000011">
    <property type="protein sequence ID" value="MBB4845740.1"/>
    <property type="molecule type" value="Genomic_DNA"/>
</dbReference>
<evidence type="ECO:0000256" key="1">
    <source>
        <dbReference type="ARBA" id="ARBA00004651"/>
    </source>
</evidence>
<dbReference type="CDD" id="cd12834">
    <property type="entry name" value="ZntB_u1"/>
    <property type="match status" value="1"/>
</dbReference>
<feature type="transmembrane region" description="Helical" evidence="12">
    <location>
        <begin position="275"/>
        <end position="297"/>
    </location>
</feature>
<dbReference type="PANTHER" id="PTHR46494:SF3">
    <property type="entry name" value="ZINC TRANSPORT PROTEIN ZNTB"/>
    <property type="match status" value="1"/>
</dbReference>
<keyword evidence="14" id="KW-1185">Reference proteome</keyword>
<sequence>MAYTFAAEDRALICGFLFAPQGQGRAIELGEALAWLSQSPQQTPGEFIWLHFNLTDTASEKWMQSHLELPPEFFDALREGSRSTRIEDAADNLIAVVNDVAFEFSFDPSEIASLWLNVKPRVAVSARVHPLRSIDRLRQAVRDGARFDSSVALLNHLLQDQGDVLVRIVRDATLQVDRVEDALLQGHLQQKRADMGKLRRVLVRLQRLLAPEPGALFRLLRQPPPWVRPHDLDELRQSTEEFSIVIRDLAALQERIKLLQEEMAAQVGEQTNRSVFTLTVVTVLALPINIIAGMLGMNVGGIPLNDHPHGFAIIALIILTFTVVAGWLAFRNRE</sequence>
<evidence type="ECO:0000256" key="11">
    <source>
        <dbReference type="SAM" id="Coils"/>
    </source>
</evidence>
<gene>
    <name evidence="13" type="ORF">HNP55_004292</name>
</gene>
<dbReference type="GO" id="GO:0005886">
    <property type="term" value="C:plasma membrane"/>
    <property type="evidence" value="ECO:0007669"/>
    <property type="project" value="UniProtKB-SubCell"/>
</dbReference>
<dbReference type="RefSeq" id="WP_184303981.1">
    <property type="nucleotide sequence ID" value="NZ_JACHLP010000011.1"/>
</dbReference>
<keyword evidence="4" id="KW-1003">Cell membrane</keyword>
<dbReference type="InterPro" id="IPR002523">
    <property type="entry name" value="MgTranspt_CorA/ZnTranspt_ZntB"/>
</dbReference>
<reference evidence="13 14" key="1">
    <citation type="submission" date="2020-08" db="EMBL/GenBank/DDBJ databases">
        <title>Functional genomics of gut bacteria from endangered species of beetles.</title>
        <authorList>
            <person name="Carlos-Shanley C."/>
        </authorList>
    </citation>
    <scope>NUCLEOTIDE SEQUENCE [LARGE SCALE GENOMIC DNA]</scope>
    <source>
        <strain evidence="13 14">S00239</strain>
    </source>
</reference>
<accession>A0A840LC53</accession>
<comment type="subcellular location">
    <subcellularLocation>
        <location evidence="1">Cell membrane</location>
        <topology evidence="1">Multi-pass membrane protein</topology>
    </subcellularLocation>
</comment>
<evidence type="ECO:0000256" key="10">
    <source>
        <dbReference type="ARBA" id="ARBA00023136"/>
    </source>
</evidence>
<dbReference type="GO" id="GO:0050897">
    <property type="term" value="F:cobalt ion binding"/>
    <property type="evidence" value="ECO:0007669"/>
    <property type="project" value="TreeGrafter"/>
</dbReference>
<evidence type="ECO:0000313" key="14">
    <source>
        <dbReference type="Proteomes" id="UP000562027"/>
    </source>
</evidence>
<protein>
    <submittedName>
        <fullName evidence="13">Zinc transporter</fullName>
    </submittedName>
</protein>
<dbReference type="InterPro" id="IPR045863">
    <property type="entry name" value="CorA_TM1_TM2"/>
</dbReference>
<name>A0A840LC53_9BURK</name>
<keyword evidence="3" id="KW-0813">Transport</keyword>
<dbReference type="Gene3D" id="1.20.58.340">
    <property type="entry name" value="Magnesium transport protein CorA, transmembrane region"/>
    <property type="match status" value="2"/>
</dbReference>
<dbReference type="GO" id="GO:0015087">
    <property type="term" value="F:cobalt ion transmembrane transporter activity"/>
    <property type="evidence" value="ECO:0007669"/>
    <property type="project" value="TreeGrafter"/>
</dbReference>
<evidence type="ECO:0000256" key="6">
    <source>
        <dbReference type="ARBA" id="ARBA00022692"/>
    </source>
</evidence>
<keyword evidence="10 12" id="KW-0472">Membrane</keyword>
<keyword evidence="5" id="KW-0997">Cell inner membrane</keyword>
<evidence type="ECO:0000313" key="13">
    <source>
        <dbReference type="EMBL" id="MBB4845740.1"/>
    </source>
</evidence>
<feature type="transmembrane region" description="Helical" evidence="12">
    <location>
        <begin position="309"/>
        <end position="330"/>
    </location>
</feature>
<evidence type="ECO:0000256" key="12">
    <source>
        <dbReference type="SAM" id="Phobius"/>
    </source>
</evidence>
<dbReference type="SUPFAM" id="SSF143865">
    <property type="entry name" value="CorA soluble domain-like"/>
    <property type="match status" value="1"/>
</dbReference>
<dbReference type="Proteomes" id="UP000562027">
    <property type="component" value="Unassembled WGS sequence"/>
</dbReference>
<dbReference type="GO" id="GO:0015095">
    <property type="term" value="F:magnesium ion transmembrane transporter activity"/>
    <property type="evidence" value="ECO:0007669"/>
    <property type="project" value="TreeGrafter"/>
</dbReference>
<keyword evidence="11" id="KW-0175">Coiled coil</keyword>
<evidence type="ECO:0000256" key="5">
    <source>
        <dbReference type="ARBA" id="ARBA00022519"/>
    </source>
</evidence>